<evidence type="ECO:0000313" key="1">
    <source>
        <dbReference type="EMBL" id="GAH35693.1"/>
    </source>
</evidence>
<organism evidence="1">
    <name type="scientific">marine sediment metagenome</name>
    <dbReference type="NCBI Taxonomy" id="412755"/>
    <lineage>
        <taxon>unclassified sequences</taxon>
        <taxon>metagenomes</taxon>
        <taxon>ecological metagenomes</taxon>
    </lineage>
</organism>
<protein>
    <submittedName>
        <fullName evidence="1">Uncharacterized protein</fullName>
    </submittedName>
</protein>
<reference evidence="1" key="1">
    <citation type="journal article" date="2014" name="Front. Microbiol.">
        <title>High frequency of phylogenetically diverse reductive dehalogenase-homologous genes in deep subseafloor sedimentary metagenomes.</title>
        <authorList>
            <person name="Kawai M."/>
            <person name="Futagami T."/>
            <person name="Toyoda A."/>
            <person name="Takaki Y."/>
            <person name="Nishi S."/>
            <person name="Hori S."/>
            <person name="Arai W."/>
            <person name="Tsubouchi T."/>
            <person name="Morono Y."/>
            <person name="Uchiyama I."/>
            <person name="Ito T."/>
            <person name="Fujiyama A."/>
            <person name="Inagaki F."/>
            <person name="Takami H."/>
        </authorList>
    </citation>
    <scope>NUCLEOTIDE SEQUENCE</scope>
    <source>
        <strain evidence="1">Expedition CK06-06</strain>
    </source>
</reference>
<gene>
    <name evidence="1" type="ORF">S03H2_13199</name>
</gene>
<sequence>MDDSENRERNMKGKKIKVIKEAQVKKEIEAGKVCLYCSRELGGIFVPEIARKEILKGAEFCIFMD</sequence>
<name>X1GRP9_9ZZZZ</name>
<accession>X1GRP9</accession>
<proteinExistence type="predicted"/>
<dbReference type="EMBL" id="BARU01006700">
    <property type="protein sequence ID" value="GAH35693.1"/>
    <property type="molecule type" value="Genomic_DNA"/>
</dbReference>
<comment type="caution">
    <text evidence="1">The sequence shown here is derived from an EMBL/GenBank/DDBJ whole genome shotgun (WGS) entry which is preliminary data.</text>
</comment>
<dbReference type="AlphaFoldDB" id="X1GRP9"/>